<sequence>MDPHPSQRTASARPALATALATAPPPRARRKRPRPRAGASSGPVAEGYPSCDNVGNTVLSCFPTTNTTLTQGIYSRFIWNANYPTFIAADNRVDVYLFYADSMEVARNWTRLPNDAGMCAILPDDDWWESRKEARELPLGRNRTWEYYFVVVPSGETLNGGETHQSTFGAVQTAPPRSVLASISLASASSASVASLASASLRSSSSRSPTATSTGSLQNGVDPQPGSAFPKWAIAVITILGVLLLLVVLGIAIALLRRRSRRSDRAQADRNAAAEPKTPSQGTVTSATRLMPAGTVRQESYDEKPQQELGKTRSIDPAGVVPVLASGAPSQPPTRYTPSPVLQRTTSTHRPASRTSLYPPAETSPPPMTTTTTTTTTTTSTTGATGIARQRSASHSDRIPSPNSARLSGIEAAAVADAFRQAMRKPDFADIPTEEGESPDSEKAVTGGGLMPITPSRIMERELSGEGVGVRAVNCRAYQVEGTEDTDEE</sequence>
<evidence type="ECO:0000256" key="1">
    <source>
        <dbReference type="SAM" id="MobiDB-lite"/>
    </source>
</evidence>
<keyword evidence="2" id="KW-0472">Membrane</keyword>
<feature type="compositionally biased region" description="Polar residues" evidence="1">
    <location>
        <begin position="333"/>
        <end position="356"/>
    </location>
</feature>
<keyword evidence="4" id="KW-1185">Reference proteome</keyword>
<dbReference type="OrthoDB" id="2278929at2759"/>
<protein>
    <submittedName>
        <fullName evidence="3">Uncharacterized protein</fullName>
    </submittedName>
</protein>
<evidence type="ECO:0000256" key="2">
    <source>
        <dbReference type="SAM" id="Phobius"/>
    </source>
</evidence>
<organism evidence="3 4">
    <name type="scientific">Naganishia liquefaciens</name>
    <dbReference type="NCBI Taxonomy" id="104408"/>
    <lineage>
        <taxon>Eukaryota</taxon>
        <taxon>Fungi</taxon>
        <taxon>Dikarya</taxon>
        <taxon>Basidiomycota</taxon>
        <taxon>Agaricomycotina</taxon>
        <taxon>Tremellomycetes</taxon>
        <taxon>Filobasidiales</taxon>
        <taxon>Filobasidiaceae</taxon>
        <taxon>Naganishia</taxon>
    </lineage>
</organism>
<evidence type="ECO:0000313" key="3">
    <source>
        <dbReference type="EMBL" id="GHJ86587.1"/>
    </source>
</evidence>
<feature type="transmembrane region" description="Helical" evidence="2">
    <location>
        <begin position="232"/>
        <end position="256"/>
    </location>
</feature>
<comment type="caution">
    <text evidence="3">The sequence shown here is derived from an EMBL/GenBank/DDBJ whole genome shotgun (WGS) entry which is preliminary data.</text>
</comment>
<evidence type="ECO:0000313" key="4">
    <source>
        <dbReference type="Proteomes" id="UP000620104"/>
    </source>
</evidence>
<feature type="region of interest" description="Disordered" evidence="1">
    <location>
        <begin position="203"/>
        <end position="223"/>
    </location>
</feature>
<feature type="region of interest" description="Disordered" evidence="1">
    <location>
        <begin position="260"/>
        <end position="404"/>
    </location>
</feature>
<feature type="compositionally biased region" description="Polar residues" evidence="1">
    <location>
        <begin position="278"/>
        <end position="288"/>
    </location>
</feature>
<dbReference type="Proteomes" id="UP000620104">
    <property type="component" value="Unassembled WGS sequence"/>
</dbReference>
<name>A0A8H3TSY2_9TREE</name>
<feature type="compositionally biased region" description="Polar residues" evidence="1">
    <location>
        <begin position="209"/>
        <end position="221"/>
    </location>
</feature>
<dbReference type="EMBL" id="BLZA01000019">
    <property type="protein sequence ID" value="GHJ86587.1"/>
    <property type="molecule type" value="Genomic_DNA"/>
</dbReference>
<keyword evidence="2" id="KW-0812">Transmembrane</keyword>
<feature type="region of interest" description="Disordered" evidence="1">
    <location>
        <begin position="1"/>
        <end position="47"/>
    </location>
</feature>
<proteinExistence type="predicted"/>
<feature type="compositionally biased region" description="Low complexity" evidence="1">
    <location>
        <begin position="369"/>
        <end position="382"/>
    </location>
</feature>
<feature type="compositionally biased region" description="Low complexity" evidence="1">
    <location>
        <begin position="8"/>
        <end position="22"/>
    </location>
</feature>
<feature type="compositionally biased region" description="Basic and acidic residues" evidence="1">
    <location>
        <begin position="299"/>
        <end position="314"/>
    </location>
</feature>
<reference evidence="3" key="1">
    <citation type="submission" date="2020-07" db="EMBL/GenBank/DDBJ databases">
        <title>Draft Genome Sequence of a Deep-Sea Yeast, Naganishia (Cryptococcus) liquefaciens strain N6.</title>
        <authorList>
            <person name="Han Y.W."/>
            <person name="Kajitani R."/>
            <person name="Morimoto H."/>
            <person name="Parhat M."/>
            <person name="Tsubouchi H."/>
            <person name="Bakenova O."/>
            <person name="Ogata M."/>
            <person name="Argunhan B."/>
            <person name="Aoki R."/>
            <person name="Kajiwara S."/>
            <person name="Itoh T."/>
            <person name="Iwasaki H."/>
        </authorList>
    </citation>
    <scope>NUCLEOTIDE SEQUENCE</scope>
    <source>
        <strain evidence="3">N6</strain>
    </source>
</reference>
<gene>
    <name evidence="3" type="ORF">NliqN6_2989</name>
</gene>
<accession>A0A8H3TSY2</accession>
<keyword evidence="2" id="KW-1133">Transmembrane helix</keyword>
<feature type="region of interest" description="Disordered" evidence="1">
    <location>
        <begin position="429"/>
        <end position="455"/>
    </location>
</feature>
<dbReference type="AlphaFoldDB" id="A0A8H3TSY2"/>